<feature type="compositionally biased region" description="Acidic residues" evidence="1">
    <location>
        <begin position="151"/>
        <end position="161"/>
    </location>
</feature>
<sequence length="215" mass="22840">MSESDEDAPWRIGPPPPPASGPESGPRPPAGPPPPRTIQSWMGLSHAYSQAVAGVLNTHYASHFRGTILPYLPPELQTPYVGLRDIVVSIRPLRPHERDHPLILHIQDDEEAHETMEGADEETDTATGSGGADGSVNANLHHVSSINPDETAAEGTDETDEGPAYYYEDTMMPISGDEGAAPHSTTGRSPGSGRGSAPTNKAKAKAKSSRRQTPD</sequence>
<feature type="compositionally biased region" description="Acidic residues" evidence="1">
    <location>
        <begin position="112"/>
        <end position="124"/>
    </location>
</feature>
<feature type="region of interest" description="Disordered" evidence="1">
    <location>
        <begin position="1"/>
        <end position="37"/>
    </location>
</feature>
<dbReference type="EMBL" id="CAJNJA010055574">
    <property type="protein sequence ID" value="CAE7855956.1"/>
    <property type="molecule type" value="Genomic_DNA"/>
</dbReference>
<feature type="compositionally biased region" description="Pro residues" evidence="1">
    <location>
        <begin position="12"/>
        <end position="36"/>
    </location>
</feature>
<reference evidence="2" key="1">
    <citation type="submission" date="2021-02" db="EMBL/GenBank/DDBJ databases">
        <authorList>
            <person name="Dougan E. K."/>
            <person name="Rhodes N."/>
            <person name="Thang M."/>
            <person name="Chan C."/>
        </authorList>
    </citation>
    <scope>NUCLEOTIDE SEQUENCE</scope>
</reference>
<feature type="compositionally biased region" description="Polar residues" evidence="1">
    <location>
        <begin position="136"/>
        <end position="148"/>
    </location>
</feature>
<comment type="caution">
    <text evidence="2">The sequence shown here is derived from an EMBL/GenBank/DDBJ whole genome shotgun (WGS) entry which is preliminary data.</text>
</comment>
<gene>
    <name evidence="2" type="ORF">SNEC2469_LOCUS26868</name>
</gene>
<dbReference type="AlphaFoldDB" id="A0A813A8C8"/>
<name>A0A813A8C8_9DINO</name>
<protein>
    <submittedName>
        <fullName evidence="2">Uncharacterized protein</fullName>
    </submittedName>
</protein>
<accession>A0A813A8C8</accession>
<dbReference type="OrthoDB" id="10381960at2759"/>
<dbReference type="Proteomes" id="UP000601435">
    <property type="component" value="Unassembled WGS sequence"/>
</dbReference>
<organism evidence="2 3">
    <name type="scientific">Symbiodinium necroappetens</name>
    <dbReference type="NCBI Taxonomy" id="1628268"/>
    <lineage>
        <taxon>Eukaryota</taxon>
        <taxon>Sar</taxon>
        <taxon>Alveolata</taxon>
        <taxon>Dinophyceae</taxon>
        <taxon>Suessiales</taxon>
        <taxon>Symbiodiniaceae</taxon>
        <taxon>Symbiodinium</taxon>
    </lineage>
</organism>
<keyword evidence="3" id="KW-1185">Reference proteome</keyword>
<feature type="compositionally biased region" description="Basic residues" evidence="1">
    <location>
        <begin position="202"/>
        <end position="215"/>
    </location>
</feature>
<evidence type="ECO:0000256" key="1">
    <source>
        <dbReference type="SAM" id="MobiDB-lite"/>
    </source>
</evidence>
<evidence type="ECO:0000313" key="3">
    <source>
        <dbReference type="Proteomes" id="UP000601435"/>
    </source>
</evidence>
<evidence type="ECO:0000313" key="2">
    <source>
        <dbReference type="EMBL" id="CAE7855956.1"/>
    </source>
</evidence>
<feature type="region of interest" description="Disordered" evidence="1">
    <location>
        <begin position="112"/>
        <end position="215"/>
    </location>
</feature>
<proteinExistence type="predicted"/>